<proteinExistence type="predicted"/>
<accession>A0A1B9GRD1</accession>
<feature type="region of interest" description="Disordered" evidence="2">
    <location>
        <begin position="663"/>
        <end position="685"/>
    </location>
</feature>
<feature type="region of interest" description="Disordered" evidence="2">
    <location>
        <begin position="424"/>
        <end position="449"/>
    </location>
</feature>
<reference evidence="4" key="2">
    <citation type="submission" date="2013-12" db="EMBL/GenBank/DDBJ databases">
        <title>Evolution of pathogenesis and genome organization in the Tremellales.</title>
        <authorList>
            <person name="Cuomo C."/>
            <person name="Litvintseva A."/>
            <person name="Heitman J."/>
            <person name="Chen Y."/>
            <person name="Sun S."/>
            <person name="Springer D."/>
            <person name="Dromer F."/>
            <person name="Young S."/>
            <person name="Zeng Q."/>
            <person name="Chapman S."/>
            <person name="Gujja S."/>
            <person name="Saif S."/>
            <person name="Birren B."/>
        </authorList>
    </citation>
    <scope>NUCLEOTIDE SEQUENCE [LARGE SCALE GENOMIC DNA]</scope>
    <source>
        <strain evidence="4">BCC8398</strain>
    </source>
</reference>
<evidence type="ECO:0000313" key="4">
    <source>
        <dbReference type="Proteomes" id="UP000092666"/>
    </source>
</evidence>
<feature type="region of interest" description="Disordered" evidence="2">
    <location>
        <begin position="540"/>
        <end position="569"/>
    </location>
</feature>
<feature type="region of interest" description="Disordered" evidence="2">
    <location>
        <begin position="57"/>
        <end position="76"/>
    </location>
</feature>
<dbReference type="AlphaFoldDB" id="A0A1B9GRD1"/>
<evidence type="ECO:0000256" key="2">
    <source>
        <dbReference type="SAM" id="MobiDB-lite"/>
    </source>
</evidence>
<sequence>MSTPQSPLYETEKGNVDVKVGLIDTDHGKTVRLTAKHRWPGKGEWEPLRIEGVDLLSGRFDTGSKPDDTTSRMGEHETIRRPPLEIQEFSSNIEPLTNAFMSSKDQLAKLLDRLDQKRRQTKQRVNFLESKIGSNDNCGIDTVSLYGGKLAELQAEFDKLNRETIVPMHGIIARDKASSEVVGLYESAMTSIATPAQKSVRKLMEEDKRVLQDLASTICPEDRHIVHDVVEAQIDMMDEMFAATSATINRQCATVASSALFLKDDKLRPEVACTYYIAVADKYSEIATHYSEQRDARGGSYKKKYGKYHETKGFPITQEHWKDIWTSPRYQVGQVRLHSTLNHPSNHPEDREKAVLSQYPEFSCDGGTTWQPIESDGSVPPEGPHLEEPEISAWHLMHPNVKLSDTFDLESWRKALESVSKTLADTAVGSSEADSKAGSLKPTREQGESRAAFVDRVRRHEGANLTLTQGIIEGETLWTDALQKRRNAFGKYLGRVSQRANPTTEEQRSLIDQWEQILHKTLDRDEADFLSKTHRLLSEHTKGEVQSEHLTQSKRYQEDSQAADTDRSRTQAALSSQLQQIYGSSQVPTGGLSWEWRFFPENSGCTKIPDDVIEAEAPMYLRVRDALKRMDPSSVEYTRADGKSGGVPEAVQETLGALATGSTVTASSATRDKAKHLSFTTASEL</sequence>
<organism evidence="3 4">
    <name type="scientific">Kwoniella heveanensis BCC8398</name>
    <dbReference type="NCBI Taxonomy" id="1296120"/>
    <lineage>
        <taxon>Eukaryota</taxon>
        <taxon>Fungi</taxon>
        <taxon>Dikarya</taxon>
        <taxon>Basidiomycota</taxon>
        <taxon>Agaricomycotina</taxon>
        <taxon>Tremellomycetes</taxon>
        <taxon>Tremellales</taxon>
        <taxon>Cryptococcaceae</taxon>
        <taxon>Kwoniella</taxon>
    </lineage>
</organism>
<feature type="coiled-coil region" evidence="1">
    <location>
        <begin position="100"/>
        <end position="163"/>
    </location>
</feature>
<evidence type="ECO:0000256" key="1">
    <source>
        <dbReference type="SAM" id="Coils"/>
    </source>
</evidence>
<feature type="compositionally biased region" description="Polar residues" evidence="2">
    <location>
        <begin position="548"/>
        <end position="563"/>
    </location>
</feature>
<reference evidence="3 4" key="1">
    <citation type="submission" date="2013-07" db="EMBL/GenBank/DDBJ databases">
        <title>The Genome Sequence of Cryptococcus heveanensis BCC8398.</title>
        <authorList>
            <consortium name="The Broad Institute Genome Sequencing Platform"/>
            <person name="Cuomo C."/>
            <person name="Litvintseva A."/>
            <person name="Chen Y."/>
            <person name="Heitman J."/>
            <person name="Sun S."/>
            <person name="Springer D."/>
            <person name="Dromer F."/>
            <person name="Young S.K."/>
            <person name="Zeng Q."/>
            <person name="Gargeya S."/>
            <person name="Fitzgerald M."/>
            <person name="Abouelleil A."/>
            <person name="Alvarado L."/>
            <person name="Berlin A.M."/>
            <person name="Chapman S.B."/>
            <person name="Dewar J."/>
            <person name="Goldberg J."/>
            <person name="Griggs A."/>
            <person name="Gujja S."/>
            <person name="Hansen M."/>
            <person name="Howarth C."/>
            <person name="Imamovic A."/>
            <person name="Larimer J."/>
            <person name="McCowan C."/>
            <person name="Murphy C."/>
            <person name="Pearson M."/>
            <person name="Priest M."/>
            <person name="Roberts A."/>
            <person name="Saif S."/>
            <person name="Shea T."/>
            <person name="Sykes S."/>
            <person name="Wortman J."/>
            <person name="Nusbaum C."/>
            <person name="Birren B."/>
        </authorList>
    </citation>
    <scope>NUCLEOTIDE SEQUENCE [LARGE SCALE GENOMIC DNA]</scope>
    <source>
        <strain evidence="3 4">BCC8398</strain>
    </source>
</reference>
<evidence type="ECO:0000313" key="3">
    <source>
        <dbReference type="EMBL" id="OCF33630.1"/>
    </source>
</evidence>
<keyword evidence="1" id="KW-0175">Coiled coil</keyword>
<gene>
    <name evidence="3" type="ORF">I316_04704</name>
</gene>
<dbReference type="Proteomes" id="UP000092666">
    <property type="component" value="Unassembled WGS sequence"/>
</dbReference>
<protein>
    <submittedName>
        <fullName evidence="3">Uncharacterized protein</fullName>
    </submittedName>
</protein>
<name>A0A1B9GRD1_9TREE</name>
<dbReference type="EMBL" id="KI669504">
    <property type="protein sequence ID" value="OCF33630.1"/>
    <property type="molecule type" value="Genomic_DNA"/>
</dbReference>
<feature type="compositionally biased region" description="Basic and acidic residues" evidence="2">
    <location>
        <begin position="62"/>
        <end position="76"/>
    </location>
</feature>
<keyword evidence="4" id="KW-1185">Reference proteome</keyword>